<protein>
    <submittedName>
        <fullName evidence="1">Uncharacterized protein</fullName>
    </submittedName>
</protein>
<reference evidence="1 2" key="1">
    <citation type="journal article" date="2024" name="Ann. Entomol. Soc. Am.">
        <title>Genomic analyses of the southern and eastern yellowjacket wasps (Hymenoptera: Vespidae) reveal evolutionary signatures of social life.</title>
        <authorList>
            <person name="Catto M.A."/>
            <person name="Caine P.B."/>
            <person name="Orr S.E."/>
            <person name="Hunt B.G."/>
            <person name="Goodisman M.A.D."/>
        </authorList>
    </citation>
    <scope>NUCLEOTIDE SEQUENCE [LARGE SCALE GENOMIC DNA]</scope>
    <source>
        <strain evidence="1">232</strain>
        <tissue evidence="1">Head and thorax</tissue>
    </source>
</reference>
<evidence type="ECO:0000313" key="2">
    <source>
        <dbReference type="Proteomes" id="UP001607303"/>
    </source>
</evidence>
<gene>
    <name evidence="1" type="ORF">V1477_003067</name>
</gene>
<dbReference type="EMBL" id="JAYRBN010000031">
    <property type="protein sequence ID" value="KAL2748424.1"/>
    <property type="molecule type" value="Genomic_DNA"/>
</dbReference>
<dbReference type="AlphaFoldDB" id="A0ABD2CUS1"/>
<comment type="caution">
    <text evidence="1">The sequence shown here is derived from an EMBL/GenBank/DDBJ whole genome shotgun (WGS) entry which is preliminary data.</text>
</comment>
<evidence type="ECO:0000313" key="1">
    <source>
        <dbReference type="EMBL" id="KAL2748424.1"/>
    </source>
</evidence>
<dbReference type="Proteomes" id="UP001607303">
    <property type="component" value="Unassembled WGS sequence"/>
</dbReference>
<name>A0ABD2CUS1_VESMC</name>
<accession>A0ABD2CUS1</accession>
<organism evidence="1 2">
    <name type="scientific">Vespula maculifrons</name>
    <name type="common">Eastern yellow jacket</name>
    <name type="synonym">Wasp</name>
    <dbReference type="NCBI Taxonomy" id="7453"/>
    <lineage>
        <taxon>Eukaryota</taxon>
        <taxon>Metazoa</taxon>
        <taxon>Ecdysozoa</taxon>
        <taxon>Arthropoda</taxon>
        <taxon>Hexapoda</taxon>
        <taxon>Insecta</taxon>
        <taxon>Pterygota</taxon>
        <taxon>Neoptera</taxon>
        <taxon>Endopterygota</taxon>
        <taxon>Hymenoptera</taxon>
        <taxon>Apocrita</taxon>
        <taxon>Aculeata</taxon>
        <taxon>Vespoidea</taxon>
        <taxon>Vespidae</taxon>
        <taxon>Vespinae</taxon>
        <taxon>Vespula</taxon>
    </lineage>
</organism>
<sequence length="354" mass="39863">MPFVQVSTNNLHAKWGCSSSSDDDKVVPLTDFYNFFFSLPEDFDNLPPRVVYFVLNLRSGDFRNAKWGYYPTRDDNKVGPLTDFDSYWFSCALATDEETQKFSRRPFMHTKIAKWGYSASKDDNKVGPLTDFDNLNCETKIAKWGYSASKDDNKVGPLTDFDNLNCEVGILGFEGRQQSRLKLGSGDSQLRGTTTKSTKIAKWGYSASKDDNKVGPLTDFDNLNCEVGILSFEGRQQNLNCETKIAKWGYSASKDDNKVGPLTDFDNLNCEVGILSFEGRQQNLNCETKIAKWGYSASKDDNKVGPLIDFDNLNCETKIAKWGYSASKDDNKVGPLTDFDSNWFSCVLAFEEET</sequence>
<proteinExistence type="predicted"/>
<keyword evidence="2" id="KW-1185">Reference proteome</keyword>